<evidence type="ECO:0000313" key="2">
    <source>
        <dbReference type="Proteomes" id="UP001054837"/>
    </source>
</evidence>
<dbReference type="AlphaFoldDB" id="A0AAV4UDL6"/>
<accession>A0AAV4UDL6</accession>
<sequence length="105" mass="11815">MTILNSLTASLGLCNCGANSVHAASERIAECRDRTIPDIMKEFRIKHGNVHCGVLIHVKGFRHDSFLFLDSWRDGKLFFVSVIFEIKLKLLTVILAVLDVSFKLL</sequence>
<protein>
    <submittedName>
        <fullName evidence="1">Uncharacterized protein</fullName>
    </submittedName>
</protein>
<reference evidence="1 2" key="1">
    <citation type="submission" date="2021-06" db="EMBL/GenBank/DDBJ databases">
        <title>Caerostris darwini draft genome.</title>
        <authorList>
            <person name="Kono N."/>
            <person name="Arakawa K."/>
        </authorList>
    </citation>
    <scope>NUCLEOTIDE SEQUENCE [LARGE SCALE GENOMIC DNA]</scope>
</reference>
<comment type="caution">
    <text evidence="1">The sequence shown here is derived from an EMBL/GenBank/DDBJ whole genome shotgun (WGS) entry which is preliminary data.</text>
</comment>
<dbReference type="EMBL" id="BPLQ01011129">
    <property type="protein sequence ID" value="GIY55837.1"/>
    <property type="molecule type" value="Genomic_DNA"/>
</dbReference>
<proteinExistence type="predicted"/>
<name>A0AAV4UDL6_9ARAC</name>
<dbReference type="Proteomes" id="UP001054837">
    <property type="component" value="Unassembled WGS sequence"/>
</dbReference>
<organism evidence="1 2">
    <name type="scientific">Caerostris darwini</name>
    <dbReference type="NCBI Taxonomy" id="1538125"/>
    <lineage>
        <taxon>Eukaryota</taxon>
        <taxon>Metazoa</taxon>
        <taxon>Ecdysozoa</taxon>
        <taxon>Arthropoda</taxon>
        <taxon>Chelicerata</taxon>
        <taxon>Arachnida</taxon>
        <taxon>Araneae</taxon>
        <taxon>Araneomorphae</taxon>
        <taxon>Entelegynae</taxon>
        <taxon>Araneoidea</taxon>
        <taxon>Araneidae</taxon>
        <taxon>Caerostris</taxon>
    </lineage>
</organism>
<keyword evidence="2" id="KW-1185">Reference proteome</keyword>
<gene>
    <name evidence="1" type="ORF">CDAR_566281</name>
</gene>
<evidence type="ECO:0000313" key="1">
    <source>
        <dbReference type="EMBL" id="GIY55837.1"/>
    </source>
</evidence>